<reference evidence="2" key="1">
    <citation type="journal article" date="2023" name="IScience">
        <title>Live-bearing cockroach genome reveals convergent evolutionary mechanisms linked to viviparity in insects and beyond.</title>
        <authorList>
            <person name="Fouks B."/>
            <person name="Harrison M.C."/>
            <person name="Mikhailova A.A."/>
            <person name="Marchal E."/>
            <person name="English S."/>
            <person name="Carruthers M."/>
            <person name="Jennings E.C."/>
            <person name="Chiamaka E.L."/>
            <person name="Frigard R.A."/>
            <person name="Pippel M."/>
            <person name="Attardo G.M."/>
            <person name="Benoit J.B."/>
            <person name="Bornberg-Bauer E."/>
            <person name="Tobe S.S."/>
        </authorList>
    </citation>
    <scope>NUCLEOTIDE SEQUENCE</scope>
    <source>
        <strain evidence="2">Stay&amp;Tobe</strain>
    </source>
</reference>
<name>A0AAD8EN79_DIPPU</name>
<sequence>TNKYAQQSISKYTFREQRIFITKMCMSVYFTLQYFKFPVVHHVWCVYCCVVLFQYIYTYKTFVRKDLLKNNDRQLNKSINKSKKFFP</sequence>
<evidence type="ECO:0000313" key="2">
    <source>
        <dbReference type="EMBL" id="KAJ9595752.1"/>
    </source>
</evidence>
<organism evidence="2 3">
    <name type="scientific">Diploptera punctata</name>
    <name type="common">Pacific beetle cockroach</name>
    <dbReference type="NCBI Taxonomy" id="6984"/>
    <lineage>
        <taxon>Eukaryota</taxon>
        <taxon>Metazoa</taxon>
        <taxon>Ecdysozoa</taxon>
        <taxon>Arthropoda</taxon>
        <taxon>Hexapoda</taxon>
        <taxon>Insecta</taxon>
        <taxon>Pterygota</taxon>
        <taxon>Neoptera</taxon>
        <taxon>Polyneoptera</taxon>
        <taxon>Dictyoptera</taxon>
        <taxon>Blattodea</taxon>
        <taxon>Blaberoidea</taxon>
        <taxon>Blaberidae</taxon>
        <taxon>Diplopterinae</taxon>
        <taxon>Diploptera</taxon>
    </lineage>
</organism>
<proteinExistence type="predicted"/>
<feature type="non-terminal residue" evidence="2">
    <location>
        <position position="87"/>
    </location>
</feature>
<dbReference type="Proteomes" id="UP001233999">
    <property type="component" value="Unassembled WGS sequence"/>
</dbReference>
<evidence type="ECO:0000313" key="3">
    <source>
        <dbReference type="Proteomes" id="UP001233999"/>
    </source>
</evidence>
<keyword evidence="3" id="KW-1185">Reference proteome</keyword>
<dbReference type="AlphaFoldDB" id="A0AAD8EN79"/>
<gene>
    <name evidence="2" type="ORF">L9F63_013071</name>
</gene>
<accession>A0AAD8EN79</accession>
<keyword evidence="1" id="KW-1133">Transmembrane helix</keyword>
<comment type="caution">
    <text evidence="2">The sequence shown here is derived from an EMBL/GenBank/DDBJ whole genome shotgun (WGS) entry which is preliminary data.</text>
</comment>
<keyword evidence="1" id="KW-0472">Membrane</keyword>
<evidence type="ECO:0000256" key="1">
    <source>
        <dbReference type="SAM" id="Phobius"/>
    </source>
</evidence>
<dbReference type="EMBL" id="JASPKZ010002317">
    <property type="protein sequence ID" value="KAJ9595752.1"/>
    <property type="molecule type" value="Genomic_DNA"/>
</dbReference>
<protein>
    <submittedName>
        <fullName evidence="2">Uncharacterized protein</fullName>
    </submittedName>
</protein>
<reference evidence="2" key="2">
    <citation type="submission" date="2023-05" db="EMBL/GenBank/DDBJ databases">
        <authorList>
            <person name="Fouks B."/>
        </authorList>
    </citation>
    <scope>NUCLEOTIDE SEQUENCE</scope>
    <source>
        <strain evidence="2">Stay&amp;Tobe</strain>
        <tissue evidence="2">Testes</tissue>
    </source>
</reference>
<keyword evidence="1" id="KW-0812">Transmembrane</keyword>
<feature type="transmembrane region" description="Helical" evidence="1">
    <location>
        <begin position="41"/>
        <end position="59"/>
    </location>
</feature>
<feature type="non-terminal residue" evidence="2">
    <location>
        <position position="1"/>
    </location>
</feature>